<keyword evidence="2" id="KW-1185">Reference proteome</keyword>
<dbReference type="AlphaFoldDB" id="A0A250IEV9"/>
<sequence length="157" mass="17422">MNLYILGLDEGEADFDPLQNPAGLRDELPDGSRYLDQACRLLELVNPQKGARLRHILEHDLLENESFHRLIPLLDLGRIVDLLQGIEDDVSKAADDRWQLRPGPAAAVLAKASGLVDTYDNKEGRTVQTLSNTMNAVLALRQFLIDALVRGLEVAID</sequence>
<dbReference type="RefSeq" id="WP_095978291.1">
    <property type="nucleotide sequence ID" value="NZ_CP022163.1"/>
</dbReference>
<dbReference type="EMBL" id="CP022163">
    <property type="protein sequence ID" value="ATB29760.1"/>
    <property type="molecule type" value="Genomic_DNA"/>
</dbReference>
<gene>
    <name evidence="1" type="ORF">MEBOL_003215</name>
</gene>
<dbReference type="Proteomes" id="UP000217289">
    <property type="component" value="Chromosome"/>
</dbReference>
<proteinExistence type="predicted"/>
<name>A0A250IEV9_9BACT</name>
<dbReference type="KEGG" id="mbd:MEBOL_003215"/>
<evidence type="ECO:0000313" key="2">
    <source>
        <dbReference type="Proteomes" id="UP000217289"/>
    </source>
</evidence>
<accession>A0A250IEV9</accession>
<protein>
    <submittedName>
        <fullName evidence="1">Uncharacterized protein</fullName>
    </submittedName>
</protein>
<evidence type="ECO:0000313" key="1">
    <source>
        <dbReference type="EMBL" id="ATB29760.1"/>
    </source>
</evidence>
<reference evidence="1 2" key="1">
    <citation type="submission" date="2017-06" db="EMBL/GenBank/DDBJ databases">
        <authorList>
            <person name="Kim H.J."/>
            <person name="Triplett B.A."/>
        </authorList>
    </citation>
    <scope>NUCLEOTIDE SEQUENCE [LARGE SCALE GENOMIC DNA]</scope>
    <source>
        <strain evidence="1 2">DSM 14713</strain>
    </source>
</reference>
<organism evidence="1 2">
    <name type="scientific">Melittangium boletus DSM 14713</name>
    <dbReference type="NCBI Taxonomy" id="1294270"/>
    <lineage>
        <taxon>Bacteria</taxon>
        <taxon>Pseudomonadati</taxon>
        <taxon>Myxococcota</taxon>
        <taxon>Myxococcia</taxon>
        <taxon>Myxococcales</taxon>
        <taxon>Cystobacterineae</taxon>
        <taxon>Archangiaceae</taxon>
        <taxon>Melittangium</taxon>
    </lineage>
</organism>